<keyword evidence="2" id="KW-0732">Signal</keyword>
<feature type="region of interest" description="Disordered" evidence="1">
    <location>
        <begin position="32"/>
        <end position="53"/>
    </location>
</feature>
<name>A0A9P5HGR5_9HYPO</name>
<feature type="region of interest" description="Disordered" evidence="1">
    <location>
        <begin position="142"/>
        <end position="162"/>
    </location>
</feature>
<dbReference type="Proteomes" id="UP000722485">
    <property type="component" value="Unassembled WGS sequence"/>
</dbReference>
<accession>A0A9P5HGR5</accession>
<reference evidence="3" key="1">
    <citation type="submission" date="2020-03" db="EMBL/GenBank/DDBJ databases">
        <title>Draft Genome Sequence of Cylindrodendrum hubeiense.</title>
        <authorList>
            <person name="Buettner E."/>
            <person name="Kellner H."/>
        </authorList>
    </citation>
    <scope>NUCLEOTIDE SEQUENCE</scope>
    <source>
        <strain evidence="3">IHI 201604</strain>
    </source>
</reference>
<dbReference type="EMBL" id="JAANBB010000032">
    <property type="protein sequence ID" value="KAF7554416.1"/>
    <property type="molecule type" value="Genomic_DNA"/>
</dbReference>
<dbReference type="AlphaFoldDB" id="A0A9P5HGR5"/>
<gene>
    <name evidence="3" type="ORF">G7Z17_g2877</name>
</gene>
<proteinExistence type="predicted"/>
<organism evidence="3 4">
    <name type="scientific">Cylindrodendrum hubeiense</name>
    <dbReference type="NCBI Taxonomy" id="595255"/>
    <lineage>
        <taxon>Eukaryota</taxon>
        <taxon>Fungi</taxon>
        <taxon>Dikarya</taxon>
        <taxon>Ascomycota</taxon>
        <taxon>Pezizomycotina</taxon>
        <taxon>Sordariomycetes</taxon>
        <taxon>Hypocreomycetidae</taxon>
        <taxon>Hypocreales</taxon>
        <taxon>Nectriaceae</taxon>
        <taxon>Cylindrodendrum</taxon>
    </lineage>
</organism>
<evidence type="ECO:0000256" key="1">
    <source>
        <dbReference type="SAM" id="MobiDB-lite"/>
    </source>
</evidence>
<keyword evidence="4" id="KW-1185">Reference proteome</keyword>
<evidence type="ECO:0000313" key="4">
    <source>
        <dbReference type="Proteomes" id="UP000722485"/>
    </source>
</evidence>
<comment type="caution">
    <text evidence="3">The sequence shown here is derived from an EMBL/GenBank/DDBJ whole genome shotgun (WGS) entry which is preliminary data.</text>
</comment>
<evidence type="ECO:0000313" key="3">
    <source>
        <dbReference type="EMBL" id="KAF7554416.1"/>
    </source>
</evidence>
<protein>
    <submittedName>
        <fullName evidence="3">Uncharacterized protein</fullName>
    </submittedName>
</protein>
<feature type="chain" id="PRO_5040511801" evidence="2">
    <location>
        <begin position="34"/>
        <end position="162"/>
    </location>
</feature>
<evidence type="ECO:0000256" key="2">
    <source>
        <dbReference type="SAM" id="SignalP"/>
    </source>
</evidence>
<feature type="signal peptide" evidence="2">
    <location>
        <begin position="1"/>
        <end position="33"/>
    </location>
</feature>
<sequence length="162" mass="17304">MGRCSWTWADAAGRLRARLEMLALVAAMESGVATPGRREPRGERWGNGPPPPLVPSIERAEAAIVVVYTRYTTCYSPLQHANYSINPAIPSSPSTARPTAIFRASPTTCAALGCVGRPHRVQYPASGSHICVSLSSPPLRCDSPPPRLRPQVTAPDDYAPGS</sequence>